<keyword evidence="1" id="KW-0175">Coiled coil</keyword>
<dbReference type="Proteomes" id="UP000380867">
    <property type="component" value="Unassembled WGS sequence"/>
</dbReference>
<feature type="transmembrane region" description="Helical" evidence="2">
    <location>
        <begin position="42"/>
        <end position="66"/>
    </location>
</feature>
<sequence length="147" mass="15601">MSPQTARAVNMGGAAAPRFSPEAAKAAGLRLVRPVRSRARKAPFVVVVMTVLSIGLVGLIIMSTVLQAQSFQAQKLNSQAAELETQQQLLSREVDKLQSPANVARRAIAYGMVPNTNPAFLRLSDGKVLGKPEAAKPGNTNIRSVTP</sequence>
<gene>
    <name evidence="3" type="ORF">ESP70_002990</name>
</gene>
<evidence type="ECO:0000256" key="1">
    <source>
        <dbReference type="SAM" id="Coils"/>
    </source>
</evidence>
<keyword evidence="2" id="KW-0812">Transmembrane</keyword>
<keyword evidence="2" id="KW-0472">Membrane</keyword>
<name>A0A5M4FIF0_9ACTN</name>
<evidence type="ECO:0008006" key="5">
    <source>
        <dbReference type="Google" id="ProtNLM"/>
    </source>
</evidence>
<dbReference type="OrthoDB" id="4792842at2"/>
<organism evidence="3 4">
    <name type="scientific">Aeromicrobium ginsengisoli</name>
    <dbReference type="NCBI Taxonomy" id="363867"/>
    <lineage>
        <taxon>Bacteria</taxon>
        <taxon>Bacillati</taxon>
        <taxon>Actinomycetota</taxon>
        <taxon>Actinomycetes</taxon>
        <taxon>Propionibacteriales</taxon>
        <taxon>Nocardioidaceae</taxon>
        <taxon>Aeromicrobium</taxon>
    </lineage>
</organism>
<evidence type="ECO:0000256" key="2">
    <source>
        <dbReference type="SAM" id="Phobius"/>
    </source>
</evidence>
<evidence type="ECO:0000313" key="4">
    <source>
        <dbReference type="Proteomes" id="UP000380867"/>
    </source>
</evidence>
<feature type="coiled-coil region" evidence="1">
    <location>
        <begin position="66"/>
        <end position="93"/>
    </location>
</feature>
<comment type="caution">
    <text evidence="3">The sequence shown here is derived from an EMBL/GenBank/DDBJ whole genome shotgun (WGS) entry which is preliminary data.</text>
</comment>
<dbReference type="AlphaFoldDB" id="A0A5M4FIF0"/>
<accession>A0A5M4FIF0</accession>
<dbReference type="EMBL" id="SDPQ02000001">
    <property type="protein sequence ID" value="KAA1399742.1"/>
    <property type="molecule type" value="Genomic_DNA"/>
</dbReference>
<keyword evidence="2" id="KW-1133">Transmembrane helix</keyword>
<proteinExistence type="predicted"/>
<reference evidence="3" key="1">
    <citation type="submission" date="2019-09" db="EMBL/GenBank/DDBJ databases">
        <authorList>
            <person name="Li J."/>
        </authorList>
    </citation>
    <scope>NUCLEOTIDE SEQUENCE [LARGE SCALE GENOMIC DNA]</scope>
    <source>
        <strain evidence="3">JCM 14732</strain>
    </source>
</reference>
<protein>
    <recommendedName>
        <fullName evidence="5">Cell division protein FtsL</fullName>
    </recommendedName>
</protein>
<dbReference type="RefSeq" id="WP_149687874.1">
    <property type="nucleotide sequence ID" value="NZ_SDPQ02000001.1"/>
</dbReference>
<keyword evidence="4" id="KW-1185">Reference proteome</keyword>
<evidence type="ECO:0000313" key="3">
    <source>
        <dbReference type="EMBL" id="KAA1399742.1"/>
    </source>
</evidence>